<feature type="compositionally biased region" description="Basic and acidic residues" evidence="5">
    <location>
        <begin position="356"/>
        <end position="369"/>
    </location>
</feature>
<dbReference type="EnsemblBacteria" id="ABA51608">
    <property type="protein sequence ID" value="ABA51608"/>
    <property type="gene ID" value="BURPS1710b_A0110"/>
</dbReference>
<dbReference type="PANTHER" id="PTHR43359">
    <property type="entry name" value="FORMATE HYDROGENLYASE SUBUNIT 4"/>
    <property type="match status" value="1"/>
</dbReference>
<dbReference type="GO" id="GO:0005886">
    <property type="term" value="C:plasma membrane"/>
    <property type="evidence" value="ECO:0007669"/>
    <property type="project" value="TreeGrafter"/>
</dbReference>
<feature type="compositionally biased region" description="Basic residues" evidence="5">
    <location>
        <begin position="495"/>
        <end position="507"/>
    </location>
</feature>
<evidence type="ECO:0000256" key="4">
    <source>
        <dbReference type="ARBA" id="ARBA00023136"/>
    </source>
</evidence>
<keyword evidence="3 6" id="KW-1133">Transmembrane helix</keyword>
<dbReference type="GO" id="GO:0016829">
    <property type="term" value="F:lyase activity"/>
    <property type="evidence" value="ECO:0007669"/>
    <property type="project" value="UniProtKB-KW"/>
</dbReference>
<dbReference type="AlphaFoldDB" id="Q3JMD4"/>
<evidence type="ECO:0000256" key="1">
    <source>
        <dbReference type="ARBA" id="ARBA00004141"/>
    </source>
</evidence>
<feature type="transmembrane region" description="Helical" evidence="6">
    <location>
        <begin position="894"/>
        <end position="911"/>
    </location>
</feature>
<feature type="region of interest" description="Disordered" evidence="5">
    <location>
        <begin position="139"/>
        <end position="159"/>
    </location>
</feature>
<keyword evidence="7" id="KW-0456">Lyase</keyword>
<evidence type="ECO:0000256" key="5">
    <source>
        <dbReference type="SAM" id="MobiDB-lite"/>
    </source>
</evidence>
<reference evidence="7 8" key="1">
    <citation type="submission" date="2005-09" db="EMBL/GenBank/DDBJ databases">
        <authorList>
            <person name="Woods D.E."/>
            <person name="Nierman W.C."/>
        </authorList>
    </citation>
    <scope>NUCLEOTIDE SEQUENCE [LARGE SCALE GENOMIC DNA]</scope>
    <source>
        <strain evidence="7 8">1710b</strain>
    </source>
</reference>
<dbReference type="Proteomes" id="UP000002700">
    <property type="component" value="Chromosome II"/>
</dbReference>
<feature type="region of interest" description="Disordered" evidence="5">
    <location>
        <begin position="478"/>
        <end position="510"/>
    </location>
</feature>
<evidence type="ECO:0000313" key="7">
    <source>
        <dbReference type="EMBL" id="ABA51608.1"/>
    </source>
</evidence>
<evidence type="ECO:0000256" key="3">
    <source>
        <dbReference type="ARBA" id="ARBA00022989"/>
    </source>
</evidence>
<keyword evidence="2 6" id="KW-0812">Transmembrane</keyword>
<feature type="transmembrane region" description="Helical" evidence="6">
    <location>
        <begin position="761"/>
        <end position="782"/>
    </location>
</feature>
<sequence>MRAVRRARVARARLRRTREPAPHRCDRTRPLPARRAGRARARGARPGRRVRRAVERRAAARAARPAVPSACRSAVRILPVRARRGDGGRRRVLVRLLPQGRGHGARPHLLRVPRVRREHGAAARRGRCVLLHGRVGDADAVGDLPRDDEPPDRRDPPRRIRVFPDLARRRARAAAVLRPAAGGHGRLHVREHAHPASRRARRIGRVRARARRLRREGRHLSAARLAAGRASGRAVAGIRAAERLRAEDRPVWNIAHGARSAARAGGVVGRAHARARPVRRVARRRVQHDPDRHEAAARLFVDRQRRPDVREPRAHDPVPRLPAALARRAVADGAAVSDRRARVLQEPAVPRHGRRAARDGRAQSRPARRLDPLHAVDRVGDARRRRRERRAAAVERLRVRMAARAELPVHAGAAGFGARDDGAARRGARRADGGARRLRDGQVLRHRVPRPAARGQARARARREPVGADRVRLVRGRERAARPRARSVREGARCAHARARRRGHRGHESRVAAVRARVHRARELHAGALHAVLRRVLRARVAARAALLSRQAAARGAVVVRQSVRDRAHAGHGRRLRPADPRDLHAVLPDRAATAVAVRSAAGLPDERRGPHVAPAVRADRRARKPRRRARRAVADGPHRDLSDVQLHRADRPSDGGETMVSASGILSQTLEILVALAAAPLLTGWVNQCRAWLQNRRAPSIWQPYRMLHKLFNKESVVAEHASPLFRGAPYVVWAAMALACAIVPTLSTELPFSPAADAIALVGLFALARVALSLAAMDIGTAFGTLGARREMLIGFLAEPALLMVLFSASLITRSTLLTSIVAALGHRELAIYPSLAFAGIAFTLVSLAENARLPVDNPATHLELTMIHEALILEYSGRHLALMEWAASLKLFAYSCIGLALFMPWGIAEAGSPLALLLALPALFVKLLVGGAALAVVETTNAKMRLFRVPEFLASAFLLAVIGMLVHFLLGA</sequence>
<feature type="compositionally biased region" description="Basic residues" evidence="5">
    <location>
        <begin position="35"/>
        <end position="49"/>
    </location>
</feature>
<accession>Q3JMD4</accession>
<comment type="subcellular location">
    <subcellularLocation>
        <location evidence="1">Membrane</location>
        <topology evidence="1">Multi-pass membrane protein</topology>
    </subcellularLocation>
</comment>
<feature type="compositionally biased region" description="Basic and acidic residues" evidence="5">
    <location>
        <begin position="633"/>
        <end position="655"/>
    </location>
</feature>
<dbReference type="KEGG" id="bpm:BURPS1710b_A0110"/>
<gene>
    <name evidence="7" type="primary">hyfD</name>
    <name evidence="7" type="ordered locus">BURPS1710b_A0110</name>
</gene>
<dbReference type="Pfam" id="PF00146">
    <property type="entry name" value="NADHdh"/>
    <property type="match status" value="1"/>
</dbReference>
<feature type="transmembrane region" description="Helical" evidence="6">
    <location>
        <begin position="952"/>
        <end position="973"/>
    </location>
</feature>
<dbReference type="EMBL" id="CP000125">
    <property type="protein sequence ID" value="ABA51608.1"/>
    <property type="molecule type" value="Genomic_DNA"/>
</dbReference>
<name>Q3JMD4_BURP1</name>
<feature type="transmembrane region" description="Helical" evidence="6">
    <location>
        <begin position="794"/>
        <end position="814"/>
    </location>
</feature>
<feature type="compositionally biased region" description="Basic residues" evidence="5">
    <location>
        <begin position="271"/>
        <end position="286"/>
    </location>
</feature>
<evidence type="ECO:0000256" key="6">
    <source>
        <dbReference type="SAM" id="Phobius"/>
    </source>
</evidence>
<feature type="compositionally biased region" description="Basic and acidic residues" evidence="5">
    <location>
        <begin position="144"/>
        <end position="158"/>
    </location>
</feature>
<dbReference type="PANTHER" id="PTHR43359:SF1">
    <property type="entry name" value="FORMATE HYDROGENLYASE SUBUNIT 4-RELATED"/>
    <property type="match status" value="1"/>
</dbReference>
<feature type="compositionally biased region" description="Basic and acidic residues" evidence="5">
    <location>
        <begin position="478"/>
        <end position="493"/>
    </location>
</feature>
<feature type="transmembrane region" description="Helical" evidence="6">
    <location>
        <begin position="732"/>
        <end position="749"/>
    </location>
</feature>
<feature type="region of interest" description="Disordered" evidence="5">
    <location>
        <begin position="265"/>
        <end position="292"/>
    </location>
</feature>
<feature type="compositionally biased region" description="Basic residues" evidence="5">
    <location>
        <begin position="621"/>
        <end position="632"/>
    </location>
</feature>
<organism evidence="7 8">
    <name type="scientific">Burkholderia pseudomallei (strain 1710b)</name>
    <dbReference type="NCBI Taxonomy" id="320372"/>
    <lineage>
        <taxon>Bacteria</taxon>
        <taxon>Pseudomonadati</taxon>
        <taxon>Pseudomonadota</taxon>
        <taxon>Betaproteobacteria</taxon>
        <taxon>Burkholderiales</taxon>
        <taxon>Burkholderiaceae</taxon>
        <taxon>Burkholderia</taxon>
        <taxon>pseudomallei group</taxon>
    </lineage>
</organism>
<feature type="region of interest" description="Disordered" evidence="5">
    <location>
        <begin position="1"/>
        <end position="49"/>
    </location>
</feature>
<dbReference type="InterPro" id="IPR052561">
    <property type="entry name" value="ComplexI_Subunit1"/>
</dbReference>
<feature type="transmembrane region" description="Helical" evidence="6">
    <location>
        <begin position="917"/>
        <end position="940"/>
    </location>
</feature>
<dbReference type="HOGENOM" id="CLU_304559_0_0_4"/>
<keyword evidence="4 6" id="KW-0472">Membrane</keyword>
<feature type="compositionally biased region" description="Basic residues" evidence="5">
    <location>
        <begin position="1"/>
        <end position="16"/>
    </location>
</feature>
<feature type="compositionally biased region" description="Basic and acidic residues" evidence="5">
    <location>
        <begin position="17"/>
        <end position="29"/>
    </location>
</feature>
<evidence type="ECO:0000256" key="2">
    <source>
        <dbReference type="ARBA" id="ARBA00022692"/>
    </source>
</evidence>
<feature type="region of interest" description="Disordered" evidence="5">
    <location>
        <begin position="349"/>
        <end position="369"/>
    </location>
</feature>
<proteinExistence type="predicted"/>
<feature type="transmembrane region" description="Helical" evidence="6">
    <location>
        <begin position="834"/>
        <end position="851"/>
    </location>
</feature>
<protein>
    <submittedName>
        <fullName evidence="7">Formate hydrogenlyase subunit 4</fullName>
    </submittedName>
</protein>
<dbReference type="InterPro" id="IPR001694">
    <property type="entry name" value="NADH_UbQ_OxRdtase_su1/FPO"/>
</dbReference>
<evidence type="ECO:0000313" key="8">
    <source>
        <dbReference type="Proteomes" id="UP000002700"/>
    </source>
</evidence>
<feature type="region of interest" description="Disordered" evidence="5">
    <location>
        <begin position="601"/>
        <end position="661"/>
    </location>
</feature>